<dbReference type="GeneID" id="106154967"/>
<keyword evidence="10" id="KW-0539">Nucleus</keyword>
<dbReference type="CDD" id="cd16651">
    <property type="entry name" value="SPL-RING_NSE2"/>
    <property type="match status" value="1"/>
</dbReference>
<evidence type="ECO:0000256" key="10">
    <source>
        <dbReference type="ARBA" id="ARBA00023242"/>
    </source>
</evidence>
<evidence type="ECO:0000256" key="4">
    <source>
        <dbReference type="ARBA" id="ARBA00020923"/>
    </source>
</evidence>
<comment type="subcellular location">
    <subcellularLocation>
        <location evidence="1">Nucleus</location>
    </subcellularLocation>
</comment>
<evidence type="ECO:0000256" key="9">
    <source>
        <dbReference type="ARBA" id="ARBA00022833"/>
    </source>
</evidence>
<dbReference type="InterPro" id="IPR004181">
    <property type="entry name" value="Znf_MIZ"/>
</dbReference>
<evidence type="ECO:0000313" key="16">
    <source>
        <dbReference type="Proteomes" id="UP000085678"/>
    </source>
</evidence>
<gene>
    <name evidence="17" type="primary">LOC106154967</name>
</gene>
<dbReference type="InterPro" id="IPR026846">
    <property type="entry name" value="Nse2(Mms21)"/>
</dbReference>
<evidence type="ECO:0000256" key="3">
    <source>
        <dbReference type="ARBA" id="ARBA00008212"/>
    </source>
</evidence>
<dbReference type="GO" id="GO:0030915">
    <property type="term" value="C:Smc5-Smc6 complex"/>
    <property type="evidence" value="ECO:0007669"/>
    <property type="project" value="InterPro"/>
</dbReference>
<dbReference type="FunCoup" id="A0A1S3HJ22">
    <property type="interactions" value="2368"/>
</dbReference>
<dbReference type="PANTHER" id="PTHR21330:SF1">
    <property type="entry name" value="E3 SUMO-PROTEIN LIGASE NSE2"/>
    <property type="match status" value="1"/>
</dbReference>
<evidence type="ECO:0000256" key="5">
    <source>
        <dbReference type="ARBA" id="ARBA00022679"/>
    </source>
</evidence>
<dbReference type="InterPro" id="IPR013083">
    <property type="entry name" value="Znf_RING/FYVE/PHD"/>
</dbReference>
<evidence type="ECO:0000256" key="13">
    <source>
        <dbReference type="PROSITE-ProRule" id="PRU00452"/>
    </source>
</evidence>
<organism evidence="16 17">
    <name type="scientific">Lingula anatina</name>
    <name type="common">Brachiopod</name>
    <name type="synonym">Lingula unguis</name>
    <dbReference type="NCBI Taxonomy" id="7574"/>
    <lineage>
        <taxon>Eukaryota</taxon>
        <taxon>Metazoa</taxon>
        <taxon>Spiralia</taxon>
        <taxon>Lophotrochozoa</taxon>
        <taxon>Brachiopoda</taxon>
        <taxon>Linguliformea</taxon>
        <taxon>Lingulata</taxon>
        <taxon>Lingulida</taxon>
        <taxon>Linguloidea</taxon>
        <taxon>Lingulidae</taxon>
        <taxon>Lingula</taxon>
    </lineage>
</organism>
<evidence type="ECO:0000256" key="7">
    <source>
        <dbReference type="ARBA" id="ARBA00022771"/>
    </source>
</evidence>
<evidence type="ECO:0000256" key="6">
    <source>
        <dbReference type="ARBA" id="ARBA00022723"/>
    </source>
</evidence>
<protein>
    <recommendedName>
        <fullName evidence="4">E3 SUMO-protein ligase NSE2</fullName>
    </recommendedName>
    <alternativeName>
        <fullName evidence="11">E3 SUMO-protein transferase NSE2</fullName>
    </alternativeName>
    <alternativeName>
        <fullName evidence="12">Non-structural maintenance of chromosomes element 2 homolog</fullName>
    </alternativeName>
</protein>
<dbReference type="PROSITE" id="PS51044">
    <property type="entry name" value="ZF_SP_RING"/>
    <property type="match status" value="1"/>
</dbReference>
<comment type="similarity">
    <text evidence="3">Belongs to the NSE2 family.</text>
</comment>
<dbReference type="Gene3D" id="3.30.40.10">
    <property type="entry name" value="Zinc/RING finger domain, C3HC4 (zinc finger)"/>
    <property type="match status" value="1"/>
</dbReference>
<dbReference type="RefSeq" id="XP_013384994.1">
    <property type="nucleotide sequence ID" value="XM_013529540.1"/>
</dbReference>
<dbReference type="GO" id="GO:0016925">
    <property type="term" value="P:protein sumoylation"/>
    <property type="evidence" value="ECO:0007669"/>
    <property type="project" value="UniProtKB-UniPathway"/>
</dbReference>
<comment type="pathway">
    <text evidence="2">Protein modification; protein sumoylation.</text>
</comment>
<dbReference type="Pfam" id="PF11789">
    <property type="entry name" value="zf-Nse"/>
    <property type="match status" value="1"/>
</dbReference>
<feature type="domain" description="SP-RING-type" evidence="15">
    <location>
        <begin position="142"/>
        <end position="226"/>
    </location>
</feature>
<name>A0A1S3HJ22_LINAN</name>
<accession>A0A1S3HJ22</accession>
<reference evidence="17" key="1">
    <citation type="submission" date="2025-08" db="UniProtKB">
        <authorList>
            <consortium name="RefSeq"/>
        </authorList>
    </citation>
    <scope>IDENTIFICATION</scope>
    <source>
        <tissue evidence="17">Gonads</tissue>
    </source>
</reference>
<keyword evidence="16" id="KW-1185">Reference proteome</keyword>
<keyword evidence="7 13" id="KW-0863">Zinc-finger</keyword>
<keyword evidence="6" id="KW-0479">Metal-binding</keyword>
<dbReference type="Proteomes" id="UP000085678">
    <property type="component" value="Unplaced"/>
</dbReference>
<dbReference type="OrthoDB" id="26899at2759"/>
<feature type="region of interest" description="Disordered" evidence="14">
    <location>
        <begin position="222"/>
        <end position="242"/>
    </location>
</feature>
<keyword evidence="5" id="KW-0808">Transferase</keyword>
<dbReference type="InParanoid" id="A0A1S3HJ22"/>
<dbReference type="GO" id="GO:0005634">
    <property type="term" value="C:nucleus"/>
    <property type="evidence" value="ECO:0007669"/>
    <property type="project" value="UniProtKB-SubCell"/>
</dbReference>
<dbReference type="KEGG" id="lak:106154967"/>
<evidence type="ECO:0000256" key="11">
    <source>
        <dbReference type="ARBA" id="ARBA00031731"/>
    </source>
</evidence>
<dbReference type="GO" id="GO:0008270">
    <property type="term" value="F:zinc ion binding"/>
    <property type="evidence" value="ECO:0007669"/>
    <property type="project" value="UniProtKB-KW"/>
</dbReference>
<proteinExistence type="inferred from homology"/>
<evidence type="ECO:0000313" key="17">
    <source>
        <dbReference type="RefSeq" id="XP_013384994.1"/>
    </source>
</evidence>
<evidence type="ECO:0000256" key="8">
    <source>
        <dbReference type="ARBA" id="ARBA00022786"/>
    </source>
</evidence>
<sequence length="242" mass="27832">MPGNHQARFAVVDQALEKLDKVKDYITVGMETVIDVTQDFVQCDKGESTDKENELKDMMLQYISMEAELQHFLSAVDHVKTQSTGDTVGMADMLDREFTERKKTIDPARLQEHIKYKDLNQKIWDTLHPDELMPEQASLDLDDDDLAMTQQVVVTKCPYTGQEMINPMRNKLCDHRYDRAAVEEMLKKRGSRAKCPVAGCANTKPISQDDLEEDNKFKRYIETKNRQEGKRTKRPGRGAFNV</sequence>
<evidence type="ECO:0000256" key="1">
    <source>
        <dbReference type="ARBA" id="ARBA00004123"/>
    </source>
</evidence>
<keyword evidence="8" id="KW-0833">Ubl conjugation pathway</keyword>
<keyword evidence="9" id="KW-0862">Zinc</keyword>
<dbReference type="UniPathway" id="UPA00886"/>
<dbReference type="SUPFAM" id="SSF57850">
    <property type="entry name" value="RING/U-box"/>
    <property type="match status" value="1"/>
</dbReference>
<dbReference type="STRING" id="7574.A0A1S3HJ22"/>
<evidence type="ECO:0000256" key="2">
    <source>
        <dbReference type="ARBA" id="ARBA00004718"/>
    </source>
</evidence>
<dbReference type="AlphaFoldDB" id="A0A1S3HJ22"/>
<evidence type="ECO:0000259" key="15">
    <source>
        <dbReference type="PROSITE" id="PS51044"/>
    </source>
</evidence>
<evidence type="ECO:0000256" key="12">
    <source>
        <dbReference type="ARBA" id="ARBA00032533"/>
    </source>
</evidence>
<dbReference type="PANTHER" id="PTHR21330">
    <property type="entry name" value="E3 SUMO-PROTEIN LIGASE NSE2"/>
    <property type="match status" value="1"/>
</dbReference>
<dbReference type="OMA" id="NHHYDEG"/>
<dbReference type="GO" id="GO:0000724">
    <property type="term" value="P:double-strand break repair via homologous recombination"/>
    <property type="evidence" value="ECO:0007669"/>
    <property type="project" value="InterPro"/>
</dbReference>
<dbReference type="GO" id="GO:0061665">
    <property type="term" value="F:SUMO ligase activity"/>
    <property type="evidence" value="ECO:0007669"/>
    <property type="project" value="TreeGrafter"/>
</dbReference>
<evidence type="ECO:0000256" key="14">
    <source>
        <dbReference type="SAM" id="MobiDB-lite"/>
    </source>
</evidence>